<feature type="compositionally biased region" description="Basic and acidic residues" evidence="6">
    <location>
        <begin position="206"/>
        <end position="219"/>
    </location>
</feature>
<evidence type="ECO:0000256" key="2">
    <source>
        <dbReference type="ARBA" id="ARBA00022723"/>
    </source>
</evidence>
<dbReference type="InterPro" id="IPR004294">
    <property type="entry name" value="Carotenoid_Oase"/>
</dbReference>
<dbReference type="OrthoDB" id="407010at2759"/>
<dbReference type="AlphaFoldDB" id="A0A9W9GT27"/>
<dbReference type="Pfam" id="PF03055">
    <property type="entry name" value="RPE65"/>
    <property type="match status" value="2"/>
</dbReference>
<proteinExistence type="inferred from homology"/>
<comment type="caution">
    <text evidence="7">The sequence shown here is derived from an EMBL/GenBank/DDBJ whole genome shotgun (WGS) entry which is preliminary data.</text>
</comment>
<comment type="cofactor">
    <cofactor evidence="5">
        <name>Fe(2+)</name>
        <dbReference type="ChEBI" id="CHEBI:29033"/>
    </cofactor>
    <text evidence="5">Binds 1 Fe(2+) ion per subunit.</text>
</comment>
<feature type="region of interest" description="Disordered" evidence="6">
    <location>
        <begin position="200"/>
        <end position="229"/>
    </location>
</feature>
<evidence type="ECO:0000256" key="5">
    <source>
        <dbReference type="PIRSR" id="PIRSR604294-1"/>
    </source>
</evidence>
<dbReference type="GO" id="GO:0016121">
    <property type="term" value="P:carotene catabolic process"/>
    <property type="evidence" value="ECO:0007669"/>
    <property type="project" value="TreeGrafter"/>
</dbReference>
<dbReference type="EMBL" id="JAPQKL010000005">
    <property type="protein sequence ID" value="KAJ5129585.1"/>
    <property type="molecule type" value="Genomic_DNA"/>
</dbReference>
<accession>A0A9W9GT27</accession>
<keyword evidence="8" id="KW-1185">Reference proteome</keyword>
<keyword evidence="4 5" id="KW-0408">Iron</keyword>
<dbReference type="PANTHER" id="PTHR10543">
    <property type="entry name" value="BETA-CAROTENE DIOXYGENASE"/>
    <property type="match status" value="1"/>
</dbReference>
<keyword evidence="2 5" id="KW-0479">Metal-binding</keyword>
<name>A0A9W9GT27_9EURO</name>
<feature type="region of interest" description="Disordered" evidence="6">
    <location>
        <begin position="1"/>
        <end position="34"/>
    </location>
</feature>
<keyword evidence="3" id="KW-0560">Oxidoreductase</keyword>
<feature type="binding site" evidence="5">
    <location>
        <position position="525"/>
    </location>
    <ligand>
        <name>Fe cation</name>
        <dbReference type="ChEBI" id="CHEBI:24875"/>
        <note>catalytic</note>
    </ligand>
</feature>
<evidence type="ECO:0000256" key="3">
    <source>
        <dbReference type="ARBA" id="ARBA00023002"/>
    </source>
</evidence>
<reference evidence="7" key="1">
    <citation type="submission" date="2022-11" db="EMBL/GenBank/DDBJ databases">
        <authorList>
            <person name="Petersen C."/>
        </authorList>
    </citation>
    <scope>NUCLEOTIDE SEQUENCE</scope>
    <source>
        <strain evidence="7">IBT 22155</strain>
    </source>
</reference>
<evidence type="ECO:0008006" key="9">
    <source>
        <dbReference type="Google" id="ProtNLM"/>
    </source>
</evidence>
<organism evidence="7 8">
    <name type="scientific">Penicillium bovifimosum</name>
    <dbReference type="NCBI Taxonomy" id="126998"/>
    <lineage>
        <taxon>Eukaryota</taxon>
        <taxon>Fungi</taxon>
        <taxon>Dikarya</taxon>
        <taxon>Ascomycota</taxon>
        <taxon>Pezizomycotina</taxon>
        <taxon>Eurotiomycetes</taxon>
        <taxon>Eurotiomycetidae</taxon>
        <taxon>Eurotiales</taxon>
        <taxon>Aspergillaceae</taxon>
        <taxon>Penicillium</taxon>
    </lineage>
</organism>
<evidence type="ECO:0000256" key="1">
    <source>
        <dbReference type="ARBA" id="ARBA00006787"/>
    </source>
</evidence>
<feature type="binding site" evidence="5">
    <location>
        <position position="323"/>
    </location>
    <ligand>
        <name>Fe cation</name>
        <dbReference type="ChEBI" id="CHEBI:24875"/>
        <note>catalytic</note>
    </ligand>
</feature>
<evidence type="ECO:0000256" key="6">
    <source>
        <dbReference type="SAM" id="MobiDB-lite"/>
    </source>
</evidence>
<feature type="binding site" evidence="5">
    <location>
        <position position="257"/>
    </location>
    <ligand>
        <name>Fe cation</name>
        <dbReference type="ChEBI" id="CHEBI:24875"/>
        <note>catalytic</note>
    </ligand>
</feature>
<dbReference type="GO" id="GO:0010436">
    <property type="term" value="F:carotenoid dioxygenase activity"/>
    <property type="evidence" value="ECO:0007669"/>
    <property type="project" value="TreeGrafter"/>
</dbReference>
<comment type="similarity">
    <text evidence="1">Belongs to the carotenoid oxygenase family.</text>
</comment>
<sequence>MPSITTDSAVTTQASNGSKDQVHYNNWPNDKGFDPEYEQRETVELQVTGHIPAYAAGVLYRTGPGASQVEADNGETLRLSHWFDGFSQTHRFQILAPEDSSASPRVLYNSRFSTDDLMEEARRTRSLDMVSFGQKRDPCKSVLGKVHSEFVPQPPTPSSKNIGVTLSINVPGLDETPDSTSRWSDSKQIRTLYAKTDYNAFKKPRSRDPGAHRPSHADKSTPGPLRPTISIPCPIRPPATGETTILATFDATPAYLHSLLITEEHVVLCVWNSHVNPLKLKESFINAIAPTDPSQPATWYVIDRKHGNGLIATYDSPAFFCFHTVNAWLEPSAEDPTKTDIVADVVRTDSSDFIKTLYYDTLISSFDAAKDFQKKRSDFYRTTFTRFRLPAVPSAPCAETRKAEVEWSACKSLSPELPTMHPKRVTQKHRYVYAVTFRGEATLTDGIMKLDCETQESMLWACHGQSPGEAIFVPNPEGTDEDDGVLLSVVLDGQRGKSYLLCLDARDLSELGRANVDGAVGFGFHGQHVPTLGGMPTGDY</sequence>
<feature type="compositionally biased region" description="Polar residues" evidence="6">
    <location>
        <begin position="1"/>
        <end position="28"/>
    </location>
</feature>
<evidence type="ECO:0000313" key="8">
    <source>
        <dbReference type="Proteomes" id="UP001149079"/>
    </source>
</evidence>
<gene>
    <name evidence="7" type="ORF">N7515_005624</name>
</gene>
<dbReference type="GO" id="GO:0046872">
    <property type="term" value="F:metal ion binding"/>
    <property type="evidence" value="ECO:0007669"/>
    <property type="project" value="UniProtKB-KW"/>
</dbReference>
<dbReference type="RefSeq" id="XP_056519964.1">
    <property type="nucleotide sequence ID" value="XM_056666368.1"/>
</dbReference>
<feature type="binding site" evidence="5">
    <location>
        <position position="212"/>
    </location>
    <ligand>
        <name>Fe cation</name>
        <dbReference type="ChEBI" id="CHEBI:24875"/>
        <note>catalytic</note>
    </ligand>
</feature>
<reference evidence="7" key="2">
    <citation type="journal article" date="2023" name="IMA Fungus">
        <title>Comparative genomic study of the Penicillium genus elucidates a diverse pangenome and 15 lateral gene transfer events.</title>
        <authorList>
            <person name="Petersen C."/>
            <person name="Sorensen T."/>
            <person name="Nielsen M.R."/>
            <person name="Sondergaard T.E."/>
            <person name="Sorensen J.L."/>
            <person name="Fitzpatrick D.A."/>
            <person name="Frisvad J.C."/>
            <person name="Nielsen K.L."/>
        </authorList>
    </citation>
    <scope>NUCLEOTIDE SEQUENCE</scope>
    <source>
        <strain evidence="7">IBT 22155</strain>
    </source>
</reference>
<evidence type="ECO:0000313" key="7">
    <source>
        <dbReference type="EMBL" id="KAJ5129585.1"/>
    </source>
</evidence>
<dbReference type="GeneID" id="81405538"/>
<dbReference type="Proteomes" id="UP001149079">
    <property type="component" value="Unassembled WGS sequence"/>
</dbReference>
<protein>
    <recommendedName>
        <fullName evidence="9">Dioxygenase</fullName>
    </recommendedName>
</protein>
<evidence type="ECO:0000256" key="4">
    <source>
        <dbReference type="ARBA" id="ARBA00023004"/>
    </source>
</evidence>
<dbReference type="PANTHER" id="PTHR10543:SF24">
    <property type="entry name" value="CAROTENOID ISOMEROOXYGENASE"/>
    <property type="match status" value="1"/>
</dbReference>